<feature type="domain" description="Protein kinase" evidence="8">
    <location>
        <begin position="9"/>
        <end position="264"/>
    </location>
</feature>
<dbReference type="PIRSF" id="PIRSF000654">
    <property type="entry name" value="Integrin-linked_kinase"/>
    <property type="match status" value="1"/>
</dbReference>
<dbReference type="GO" id="GO:0005524">
    <property type="term" value="F:ATP binding"/>
    <property type="evidence" value="ECO:0007669"/>
    <property type="project" value="UniProtKB-KW"/>
</dbReference>
<sequence length="269" mass="30393">MRNEFSEHYNILEEISRGRFGSINCCSNIRSGEILACKTIQKADLRDPLDRDCIRTETSILRLLAGHRGIVEIRDVYEDEECVRLVMELCSGGDLFDRIVEKQRFGEKEAAGVMRGLMEAVAFCHRKGVAHRDLKPDNVLFADNIVKLADFGQASSFSPGEGMSGIVGTPYYVAPEVLEGKEYDQKVDVWSAGVILYLMLSGFPPFNGDAPHQIFEAVLSCRLHFPRDPWQGISHSAKDLIRRMLCRDAYRRYSADQVLGHPWMNESCV</sequence>
<dbReference type="InterPro" id="IPR011009">
    <property type="entry name" value="Kinase-like_dom_sf"/>
</dbReference>
<keyword evidence="5" id="KW-0418">Kinase</keyword>
<organism evidence="9">
    <name type="scientific">Araucaria cunninghamii</name>
    <name type="common">Hoop pine</name>
    <name type="synonym">Moreton Bay pine</name>
    <dbReference type="NCBI Taxonomy" id="56994"/>
    <lineage>
        <taxon>Eukaryota</taxon>
        <taxon>Viridiplantae</taxon>
        <taxon>Streptophyta</taxon>
        <taxon>Embryophyta</taxon>
        <taxon>Tracheophyta</taxon>
        <taxon>Spermatophyta</taxon>
        <taxon>Pinopsida</taxon>
        <taxon>Pinidae</taxon>
        <taxon>Conifers II</taxon>
        <taxon>Araucariales</taxon>
        <taxon>Araucariaceae</taxon>
        <taxon>Araucaria</taxon>
    </lineage>
</organism>
<accession>A0A0D6R0J1</accession>
<evidence type="ECO:0000259" key="8">
    <source>
        <dbReference type="PROSITE" id="PS50011"/>
    </source>
</evidence>
<dbReference type="Gene3D" id="3.30.200.20">
    <property type="entry name" value="Phosphorylase Kinase, domain 1"/>
    <property type="match status" value="1"/>
</dbReference>
<proteinExistence type="inferred from homology"/>
<comment type="function">
    <text evidence="7">CIPK serine-threonine protein kinases interact with CBL proteins. Binding of a CBL protein to the regulatory NAF domain of CIPK protein lead to the activation of the kinase in a calcium-dependent manner.</text>
</comment>
<dbReference type="SUPFAM" id="SSF56112">
    <property type="entry name" value="Protein kinase-like (PK-like)"/>
    <property type="match status" value="1"/>
</dbReference>
<dbReference type="Pfam" id="PF00069">
    <property type="entry name" value="Pkinase"/>
    <property type="match status" value="1"/>
</dbReference>
<evidence type="ECO:0000256" key="4">
    <source>
        <dbReference type="ARBA" id="ARBA00022741"/>
    </source>
</evidence>
<keyword evidence="2" id="KW-0723">Serine/threonine-protein kinase</keyword>
<dbReference type="AlphaFoldDB" id="A0A0D6R0J1"/>
<keyword evidence="6" id="KW-0067">ATP-binding</keyword>
<reference evidence="9" key="1">
    <citation type="submission" date="2015-03" db="EMBL/GenBank/DDBJ databases">
        <title>A transcriptome of Araucaria cunninghamii, an australian fine timber species.</title>
        <authorList>
            <person name="Jing Yi C.J.Y."/>
            <person name="Yin San L.Y.S."/>
            <person name="Abdul Karim S.S."/>
            <person name="Wan Azmi N.N."/>
            <person name="Hercus R.R."/>
            <person name="Croft L.L."/>
        </authorList>
    </citation>
    <scope>NUCLEOTIDE SEQUENCE</scope>
    <source>
        <strain evidence="9">MI0301</strain>
        <tissue evidence="9">Leaf</tissue>
    </source>
</reference>
<dbReference type="GO" id="GO:0004674">
    <property type="term" value="F:protein serine/threonine kinase activity"/>
    <property type="evidence" value="ECO:0007669"/>
    <property type="project" value="UniProtKB-KW"/>
</dbReference>
<dbReference type="CDD" id="cd05117">
    <property type="entry name" value="STKc_CAMK"/>
    <property type="match status" value="1"/>
</dbReference>
<dbReference type="EMBL" id="GCKF01038254">
    <property type="protein sequence ID" value="JAG96211.1"/>
    <property type="molecule type" value="Transcribed_RNA"/>
</dbReference>
<dbReference type="PROSITE" id="PS00108">
    <property type="entry name" value="PROTEIN_KINASE_ST"/>
    <property type="match status" value="1"/>
</dbReference>
<protein>
    <recommendedName>
        <fullName evidence="8">Protein kinase domain-containing protein</fullName>
    </recommendedName>
</protein>
<dbReference type="InterPro" id="IPR000719">
    <property type="entry name" value="Prot_kinase_dom"/>
</dbReference>
<keyword evidence="3" id="KW-0808">Transferase</keyword>
<name>A0A0D6R0J1_ARACU</name>
<evidence type="ECO:0000256" key="3">
    <source>
        <dbReference type="ARBA" id="ARBA00022679"/>
    </source>
</evidence>
<evidence type="ECO:0000256" key="7">
    <source>
        <dbReference type="ARBA" id="ARBA00058225"/>
    </source>
</evidence>
<dbReference type="InterPro" id="IPR050205">
    <property type="entry name" value="CDPK_Ser/Thr_kinases"/>
</dbReference>
<evidence type="ECO:0000256" key="2">
    <source>
        <dbReference type="ARBA" id="ARBA00022527"/>
    </source>
</evidence>
<dbReference type="FunFam" id="1.10.510.10:FF:000571">
    <property type="entry name" value="Maternal embryonic leucine zipper kinase"/>
    <property type="match status" value="1"/>
</dbReference>
<dbReference type="InterPro" id="IPR008271">
    <property type="entry name" value="Ser/Thr_kinase_AS"/>
</dbReference>
<comment type="similarity">
    <text evidence="1">Belongs to the protein kinase superfamily. CAMK Ser/Thr protein kinase family. SNF1 subfamily.</text>
</comment>
<dbReference type="Gene3D" id="1.10.510.10">
    <property type="entry name" value="Transferase(Phosphotransferase) domain 1"/>
    <property type="match status" value="1"/>
</dbReference>
<keyword evidence="4" id="KW-0547">Nucleotide-binding</keyword>
<evidence type="ECO:0000313" key="9">
    <source>
        <dbReference type="EMBL" id="JAG96211.1"/>
    </source>
</evidence>
<evidence type="ECO:0000256" key="6">
    <source>
        <dbReference type="ARBA" id="ARBA00022840"/>
    </source>
</evidence>
<evidence type="ECO:0000256" key="5">
    <source>
        <dbReference type="ARBA" id="ARBA00022777"/>
    </source>
</evidence>
<dbReference type="PANTHER" id="PTHR24349">
    <property type="entry name" value="SERINE/THREONINE-PROTEIN KINASE"/>
    <property type="match status" value="1"/>
</dbReference>
<dbReference type="SMART" id="SM00220">
    <property type="entry name" value="S_TKc"/>
    <property type="match status" value="1"/>
</dbReference>
<dbReference type="PROSITE" id="PS50011">
    <property type="entry name" value="PROTEIN_KINASE_DOM"/>
    <property type="match status" value="1"/>
</dbReference>
<evidence type="ECO:0000256" key="1">
    <source>
        <dbReference type="ARBA" id="ARBA00006234"/>
    </source>
</evidence>